<feature type="transmembrane region" description="Helical" evidence="1">
    <location>
        <begin position="2306"/>
        <end position="2324"/>
    </location>
</feature>
<accession>Q23F40</accession>
<keyword evidence="2" id="KW-0732">Signal</keyword>
<dbReference type="PANTHER" id="PTHR15332">
    <property type="entry name" value="PROPROTEIN CONVERTASE SUBTILISIN_KEXIN TYPE 5-LIKE"/>
    <property type="match status" value="1"/>
</dbReference>
<feature type="domain" description="EGF-like" evidence="3">
    <location>
        <begin position="361"/>
        <end position="392"/>
    </location>
</feature>
<dbReference type="Proteomes" id="UP000009168">
    <property type="component" value="Unassembled WGS sequence"/>
</dbReference>
<feature type="domain" description="EGF-like" evidence="3">
    <location>
        <begin position="1467"/>
        <end position="1499"/>
    </location>
</feature>
<feature type="domain" description="EGF-like" evidence="3">
    <location>
        <begin position="659"/>
        <end position="688"/>
    </location>
</feature>
<keyword evidence="1" id="KW-0472">Membrane</keyword>
<evidence type="ECO:0000256" key="1">
    <source>
        <dbReference type="SAM" id="Phobius"/>
    </source>
</evidence>
<feature type="domain" description="EGF-like" evidence="3">
    <location>
        <begin position="1416"/>
        <end position="1448"/>
    </location>
</feature>
<dbReference type="SMART" id="SM00261">
    <property type="entry name" value="FU"/>
    <property type="match status" value="36"/>
</dbReference>
<keyword evidence="1" id="KW-0812">Transmembrane</keyword>
<feature type="domain" description="EGF-like" evidence="3">
    <location>
        <begin position="544"/>
        <end position="581"/>
    </location>
</feature>
<name>Q23F40_TETTS</name>
<feature type="domain" description="EGF-like" evidence="3">
    <location>
        <begin position="1221"/>
        <end position="1254"/>
    </location>
</feature>
<dbReference type="InterPro" id="IPR000742">
    <property type="entry name" value="EGF"/>
</dbReference>
<dbReference type="CDD" id="cd00064">
    <property type="entry name" value="FU"/>
    <property type="match status" value="2"/>
</dbReference>
<feature type="domain" description="EGF-like" evidence="3">
    <location>
        <begin position="1279"/>
        <end position="1316"/>
    </location>
</feature>
<feature type="domain" description="EGF-like" evidence="3">
    <location>
        <begin position="1984"/>
        <end position="2016"/>
    </location>
</feature>
<feature type="transmembrane region" description="Helical" evidence="1">
    <location>
        <begin position="2440"/>
        <end position="2463"/>
    </location>
</feature>
<dbReference type="eggNOG" id="KOG3525">
    <property type="taxonomic scope" value="Eukaryota"/>
</dbReference>
<feature type="domain" description="EGF-like" evidence="3">
    <location>
        <begin position="1326"/>
        <end position="1365"/>
    </location>
</feature>
<feature type="domain" description="EGF-like" evidence="3">
    <location>
        <begin position="1859"/>
        <end position="1900"/>
    </location>
</feature>
<dbReference type="InterPro" id="IPR006212">
    <property type="entry name" value="Furin_repeat"/>
</dbReference>
<feature type="transmembrane region" description="Helical" evidence="1">
    <location>
        <begin position="2372"/>
        <end position="2401"/>
    </location>
</feature>
<evidence type="ECO:0000313" key="5">
    <source>
        <dbReference type="Proteomes" id="UP000009168"/>
    </source>
</evidence>
<feature type="domain" description="EGF-like" evidence="3">
    <location>
        <begin position="1373"/>
        <end position="1415"/>
    </location>
</feature>
<feature type="domain" description="EGF-like" evidence="3">
    <location>
        <begin position="838"/>
        <end position="870"/>
    </location>
</feature>
<feature type="domain" description="EGF-like" evidence="3">
    <location>
        <begin position="621"/>
        <end position="658"/>
    </location>
</feature>
<feature type="domain" description="EGF-like" evidence="3">
    <location>
        <begin position="1624"/>
        <end position="1657"/>
    </location>
</feature>
<evidence type="ECO:0000313" key="4">
    <source>
        <dbReference type="EMBL" id="EAR95065.2"/>
    </source>
</evidence>
<feature type="domain" description="EGF-like" evidence="3">
    <location>
        <begin position="505"/>
        <end position="534"/>
    </location>
</feature>
<feature type="domain" description="EGF-like" evidence="3">
    <location>
        <begin position="736"/>
        <end position="769"/>
    </location>
</feature>
<reference evidence="5" key="1">
    <citation type="journal article" date="2006" name="PLoS Biol.">
        <title>Macronuclear genome sequence of the ciliate Tetrahymena thermophila, a model eukaryote.</title>
        <authorList>
            <person name="Eisen J.A."/>
            <person name="Coyne R.S."/>
            <person name="Wu M."/>
            <person name="Wu D."/>
            <person name="Thiagarajan M."/>
            <person name="Wortman J.R."/>
            <person name="Badger J.H."/>
            <person name="Ren Q."/>
            <person name="Amedeo P."/>
            <person name="Jones K.M."/>
            <person name="Tallon L.J."/>
            <person name="Delcher A.L."/>
            <person name="Salzberg S.L."/>
            <person name="Silva J.C."/>
            <person name="Haas B.J."/>
            <person name="Majoros W.H."/>
            <person name="Farzad M."/>
            <person name="Carlton J.M."/>
            <person name="Smith R.K. Jr."/>
            <person name="Garg J."/>
            <person name="Pearlman R.E."/>
            <person name="Karrer K.M."/>
            <person name="Sun L."/>
            <person name="Manning G."/>
            <person name="Elde N.C."/>
            <person name="Turkewitz A.P."/>
            <person name="Asai D.J."/>
            <person name="Wilkes D.E."/>
            <person name="Wang Y."/>
            <person name="Cai H."/>
            <person name="Collins K."/>
            <person name="Stewart B.A."/>
            <person name="Lee S.R."/>
            <person name="Wilamowska K."/>
            <person name="Weinberg Z."/>
            <person name="Ruzzo W.L."/>
            <person name="Wloga D."/>
            <person name="Gaertig J."/>
            <person name="Frankel J."/>
            <person name="Tsao C.-C."/>
            <person name="Gorovsky M.A."/>
            <person name="Keeling P.J."/>
            <person name="Waller R.F."/>
            <person name="Patron N.J."/>
            <person name="Cherry J.M."/>
            <person name="Stover N.A."/>
            <person name="Krieger C.J."/>
            <person name="del Toro C."/>
            <person name="Ryder H.F."/>
            <person name="Williamson S.C."/>
            <person name="Barbeau R.A."/>
            <person name="Hamilton E.P."/>
            <person name="Orias E."/>
        </authorList>
    </citation>
    <scope>NUCLEOTIDE SEQUENCE [LARGE SCALE GENOMIC DNA]</scope>
    <source>
        <strain evidence="5">SB210</strain>
    </source>
</reference>
<dbReference type="SMART" id="SM01411">
    <property type="entry name" value="Ephrin_rec_like"/>
    <property type="match status" value="12"/>
</dbReference>
<dbReference type="SUPFAM" id="SSF57184">
    <property type="entry name" value="Growth factor receptor domain"/>
    <property type="match status" value="14"/>
</dbReference>
<feature type="transmembrane region" description="Helical" evidence="1">
    <location>
        <begin position="2232"/>
        <end position="2252"/>
    </location>
</feature>
<proteinExistence type="predicted"/>
<keyword evidence="1" id="KW-1133">Transmembrane helix</keyword>
<feature type="domain" description="EGF-like" evidence="3">
    <location>
        <begin position="698"/>
        <end position="735"/>
    </location>
</feature>
<dbReference type="PANTHER" id="PTHR15332:SF175">
    <property type="entry name" value="PROPROTEIN CONVERTASE SUBTILISIN_KEXIN TYPE 5-LIKE"/>
    <property type="match status" value="1"/>
</dbReference>
<organism evidence="4 5">
    <name type="scientific">Tetrahymena thermophila (strain SB210)</name>
    <dbReference type="NCBI Taxonomy" id="312017"/>
    <lineage>
        <taxon>Eukaryota</taxon>
        <taxon>Sar</taxon>
        <taxon>Alveolata</taxon>
        <taxon>Ciliophora</taxon>
        <taxon>Intramacronucleata</taxon>
        <taxon>Oligohymenophorea</taxon>
        <taxon>Hymenostomatida</taxon>
        <taxon>Tetrahymenina</taxon>
        <taxon>Tetrahymenidae</taxon>
        <taxon>Tetrahymena</taxon>
    </lineage>
</organism>
<feature type="chain" id="PRO_5004201834" evidence="2">
    <location>
        <begin position="23"/>
        <end position="2595"/>
    </location>
</feature>
<feature type="domain" description="EGF-like" evidence="3">
    <location>
        <begin position="934"/>
        <end position="964"/>
    </location>
</feature>
<dbReference type="SMART" id="SM00181">
    <property type="entry name" value="EGF"/>
    <property type="match status" value="22"/>
</dbReference>
<evidence type="ECO:0000256" key="2">
    <source>
        <dbReference type="SAM" id="SignalP"/>
    </source>
</evidence>
<feature type="domain" description="EGF-like" evidence="3">
    <location>
        <begin position="1183"/>
        <end position="1220"/>
    </location>
</feature>
<feature type="transmembrane region" description="Helical" evidence="1">
    <location>
        <begin position="2268"/>
        <end position="2286"/>
    </location>
</feature>
<dbReference type="InterPro" id="IPR009030">
    <property type="entry name" value="Growth_fac_rcpt_cys_sf"/>
</dbReference>
<dbReference type="RefSeq" id="XP_001015310.2">
    <property type="nucleotide sequence ID" value="XM_001015310.2"/>
</dbReference>
<feature type="signal peptide" evidence="2">
    <location>
        <begin position="1"/>
        <end position="22"/>
    </location>
</feature>
<dbReference type="OrthoDB" id="410989at2759"/>
<feature type="domain" description="EGF-like" evidence="3">
    <location>
        <begin position="1517"/>
        <end position="1551"/>
    </location>
</feature>
<gene>
    <name evidence="4" type="ORF">TTHERM_00639920</name>
</gene>
<dbReference type="EMBL" id="GG662707">
    <property type="protein sequence ID" value="EAR95065.2"/>
    <property type="molecule type" value="Genomic_DNA"/>
</dbReference>
<sequence length="2595" mass="297046">MTQLSFNVLFYLLIFQVSEIASRVFKFSDQTFYKEEEIIIQQSLFSYEETNCSIHIKFGNQDFQNLFSFTSIYSENVDVQKIILEETKVQLDFIRIQKYKDIKIRVILSYNNQYLQNQQPILQYKTKCLNHTNSQIQKRLLQKSCTGNTYYEIIYQECMQCGQYCKGCTNYYQCNDCINKDITGRYDYLYDKTCGTCNDGLKTSLTNNQCKGKSDKCNDISSDGRQCRSCKDIRLFINEELATCQKCDTNNGWYISGQYCRRCPYQCLSCKGPNPNDCITCRERLLKYDDGTCQFNPNQLCSDGYYKSQQNCIKCPSKCTKCASDKKCDECEGGSYIMQNQLCGDCLIGKGEFINGKQCSNCSEYCQSCQNLKTCQVCQNSYYLKEDNSGCMSCLQNSQYFIDEKYCRLCDSKCLTCSENKTKCLSCVVGLFLTSDNKCIKCDQDGFYIEGSKCLPCNPELNCQKCNSSKSCTECSSGLFIQSDINNECDICKDGFFTSGNYCKRCKENCYKCKDLNNCEKCADGFFSKNGICTLCPEDLKCKTCSDEKTCSSCNSGEFIQPNNTCNTCKEGYYIDGIFCKNCKQNCLKCSSQDTCSQCTDGYFLKSGNCESCNPSLNCLTCSDKLSCTSCIKDKYIYPDGKCDFCLEGYIIEDQFCKKCSDNCQKCSSVSQCTQCSQGYFLKGNACKQCTPQMNCLTCLDESSCESCESGKFIKEDKRCDKCEDGFFVENKYCKKCKDNCAKCKSQGECENCSTNYYFEDIAISPNCVQCQGPNKFIFNNNTCKNCRDGFNCFSCNNENSCLTCDTNSQYKYLYPKEGKCVDCKQDGFYVNDDKCLQCNQSYNCQTCSSDTKCLTCLKDYFLNNLEQCVKCDQDGQYIDGNYCKSCSSSFPNCKQCSKDGCKVCQTKFYLYPDKTCSDICSDTYYINQQDCKPCENNCKTCDNQFECKTCKDTYFLQPDKTCKQMCSDGFYTTPDNRCLQCNPKLNCKTCSNDSSCNECQDSFFKNKNNICVPCTESGFYKKEKQCLECKQELNCQSCEEDKCLSCKQTNEYIQEDGSCAICKEDGYFIQDKYCKKCNSLAKCKTCINKSECLTCYPPDNLQKDKTCGQCLQGQYSELGLCKSCKPDYNCKTCENGNSCSSCPENLFIDFQNKCQDCKGDGIFIEKTTNQCMKCNELKNCKTCENVNDCISCSSGSYLYDDNSCKPCGDGYFIEGNRCKKCNQTSLFCATCSKIDSCDSCLDGYYLDQNKICVKCDQNGQYKEGKQCKNCDQKLNCLTCSNGNSCETCKGDDKIQENLSCAPCIQGYFVEGKFCKKCQETFKCQTCSSFNACDTCFPGDFLKPDKSCGKCQDGFFQNLITKNCDTCYKNCKTCKGGGEKDCLTCNNSNEYLFPEGNCGICREEDGYVQKDNYCIQCARNCQKCSGASVSECISCKSDYSFMIDGRCDKCDYNQGKFIDEVTKKCRDCHNTCKTCRGEREDQCDECQTGYIKDDQEKCKICKINDGQFLDPNEKCQVCHINCQTCNGKEENKCLTCRPGYYKDEIDVGKCVKCDTENGFFISGEYCKKCHPTCKKCLNSSSENSCIECSGERLLHNDNTCKKCETQQGFYIQENGILSLRKCLNCHIDCLTCKGGNQNECILCKEQHTFFDGNSICRKCHKDCDTCKGPDQNQCERCLTPKKYLSTDSNICSTCKSNEYNDGTRCKDCSPNCMKCVQYDICLDCGNDTHLKNDKFCGNCDQNQYVNDKNECSPCHSDCQSCLGPNKTDCKKCQDENLRVNKNSICGTCDSNQYSDQYRCQDCHRDCKKCNGGKNTECTECNDASKYFCNKEDIKNFYIKHGIEQKCQKSCLKCHENCLTCFGEGKNQCMTCAIGILQKDFSCSKECNEGEFFDETTKSCEDCHSSCKSCFGKGNNQCTECSDDKAFLDQFNTCVYDCGEGYKKNVKTKKCQQCLYQKNPDNTMVCVLECLDNQFIDTTTRYCTNCENNCSKCTSLTFCTECVQGMHFSSKDQESCKVCETNEFVTEQNVCQVCPFLNCLQCNQKQCTKCMYKFLVNDKTGLCVYDKRYDSYECEGVSRDDDSCQQEIDFINKSDLFMKTTQYTSLSLQVVGSFYIGLGSFTQGSILFQQVIGNNMLQGKVLKTLSLGPTYYDQNYQMNILSLIPNPLSYIYSYDNFVNKRPEDNMSFRTETQQETNQTSKQSSHRLLENYLVNNGLSFIQSRDSSVGFIDSFLKYLFVMGFVGIVILVFNLMNPNNNKIIQYFHDNKYCIFIQLQMLFSNFMYVQIFRSITSIDFYNLQEVDYISIGLQVLYLIFFIFFALRFLQKLIRYNPKKGNFEDIKNYIVLIQNLMINEHYNKYYWYYFELRKVFQLLFIFLIANPLASSILVLITNFVFLFYHFYMKPFIVLTEQRYYYTLETLNFINSIFVCLYLITNYKICAWLTLLSLTVINVVIVSFTIFLVIKGLYIKFFQKRFIISTDSKSDIEYKWKYINQNNIGSKKFLKLKQIYNNHVNAYNTQNNNSAILNNSSLSSNLNSFSNEQPVDVGDLSIKWSMNPMHARHIAMQEFSKQDSQKKQIENPFKQTYSITSKQTFK</sequence>
<feature type="domain" description="EGF-like" evidence="3">
    <location>
        <begin position="582"/>
        <end position="611"/>
    </location>
</feature>
<evidence type="ECO:0000259" key="3">
    <source>
        <dbReference type="SMART" id="SM00181"/>
    </source>
</evidence>
<protein>
    <submittedName>
        <fullName evidence="4">Zinc finger lsd1 subclass family protein</fullName>
    </submittedName>
</protein>
<dbReference type="GeneID" id="7838046"/>
<dbReference type="HOGENOM" id="CLU_228470_0_0_1"/>
<feature type="transmembrane region" description="Helical" evidence="1">
    <location>
        <begin position="2413"/>
        <end position="2433"/>
    </location>
</feature>
<dbReference type="InParanoid" id="Q23F40"/>
<feature type="domain" description="EGF-like" evidence="3">
    <location>
        <begin position="409"/>
        <end position="440"/>
    </location>
</feature>
<dbReference type="Gene3D" id="2.10.220.10">
    <property type="entry name" value="Hormone Receptor, Insulin-like Growth Factor Receptor 1, Chain A, domain 2"/>
    <property type="match status" value="18"/>
</dbReference>
<keyword evidence="5" id="KW-1185">Reference proteome</keyword>
<dbReference type="KEGG" id="tet:TTHERM_00639920"/>